<evidence type="ECO:0000256" key="3">
    <source>
        <dbReference type="ARBA" id="ARBA00022741"/>
    </source>
</evidence>
<feature type="non-terminal residue" evidence="11">
    <location>
        <position position="424"/>
    </location>
</feature>
<sequence>GPDGPTVRITKVLPTMVTLEIDVPENDGGQPVTGYFYSFFPFNDTTEGKDRHMDLYVEADEGTTTHVDLRNLLAKTTYVLEIRAKNSVGQGELTTEQFETTDVSKPQQLNMTSKLESSEPTSYKVTWSEPYNGGSPIVQYTIKYKKVTVVDPLSPQWVVESDLDKSFTERTVTDPNARGYTIENLDRNSFYEIRITARNKEGESVEEARIIKTAAGGGSRAGQTVDEGEGSDEEKVTDDNDQNDINVGVVDNDGKDETNEVKTGDTLGQKSVTDSTGSASLGSGTLAGIIIGILILVLIITVVLFLALKRKPELVGRLRGLGGKGGEEERGKGDDGKDPAEEEKLIKKEDAVKVENETEESKPEQAVEESQEEFEPDSKPEVQPTPEAGAQNGVDKSPELSAPAATTEIKITPETPEKPENPPA</sequence>
<evidence type="ECO:0000256" key="6">
    <source>
        <dbReference type="ARBA" id="ARBA00023136"/>
    </source>
</evidence>
<dbReference type="Gene3D" id="2.60.40.10">
    <property type="entry name" value="Immunoglobulins"/>
    <property type="match status" value="2"/>
</dbReference>
<organism evidence="11 12">
    <name type="scientific">Candidula unifasciata</name>
    <dbReference type="NCBI Taxonomy" id="100452"/>
    <lineage>
        <taxon>Eukaryota</taxon>
        <taxon>Metazoa</taxon>
        <taxon>Spiralia</taxon>
        <taxon>Lophotrochozoa</taxon>
        <taxon>Mollusca</taxon>
        <taxon>Gastropoda</taxon>
        <taxon>Heterobranchia</taxon>
        <taxon>Euthyneura</taxon>
        <taxon>Panpulmonata</taxon>
        <taxon>Eupulmonata</taxon>
        <taxon>Stylommatophora</taxon>
        <taxon>Helicina</taxon>
        <taxon>Helicoidea</taxon>
        <taxon>Geomitridae</taxon>
        <taxon>Candidula</taxon>
    </lineage>
</organism>
<accession>A0A8S3YQ33</accession>
<keyword evidence="12" id="KW-1185">Reference proteome</keyword>
<feature type="region of interest" description="Disordered" evidence="8">
    <location>
        <begin position="215"/>
        <end position="279"/>
    </location>
</feature>
<dbReference type="GO" id="GO:0005886">
    <property type="term" value="C:plasma membrane"/>
    <property type="evidence" value="ECO:0007669"/>
    <property type="project" value="TreeGrafter"/>
</dbReference>
<proteinExistence type="predicted"/>
<comment type="subcellular location">
    <subcellularLocation>
        <location evidence="1">Membrane</location>
        <topology evidence="1">Single-pass membrane protein</topology>
    </subcellularLocation>
</comment>
<dbReference type="PROSITE" id="PS50853">
    <property type="entry name" value="FN3"/>
    <property type="match status" value="2"/>
</dbReference>
<dbReference type="InterPro" id="IPR036116">
    <property type="entry name" value="FN3_sf"/>
</dbReference>
<evidence type="ECO:0000256" key="8">
    <source>
        <dbReference type="SAM" id="MobiDB-lite"/>
    </source>
</evidence>
<dbReference type="GO" id="GO:0005524">
    <property type="term" value="F:ATP binding"/>
    <property type="evidence" value="ECO:0007669"/>
    <property type="project" value="UniProtKB-KW"/>
</dbReference>
<dbReference type="OrthoDB" id="6282755at2759"/>
<gene>
    <name evidence="11" type="ORF">CUNI_LOCUS3123</name>
</gene>
<dbReference type="AlphaFoldDB" id="A0A8S3YQ33"/>
<feature type="domain" description="Fibronectin type-III" evidence="10">
    <location>
        <begin position="1"/>
        <end position="104"/>
    </location>
</feature>
<feature type="region of interest" description="Disordered" evidence="8">
    <location>
        <begin position="317"/>
        <end position="424"/>
    </location>
</feature>
<dbReference type="Pfam" id="PF00041">
    <property type="entry name" value="fn3"/>
    <property type="match status" value="1"/>
</dbReference>
<evidence type="ECO:0000256" key="5">
    <source>
        <dbReference type="ARBA" id="ARBA00022989"/>
    </source>
</evidence>
<keyword evidence="7" id="KW-0675">Receptor</keyword>
<dbReference type="PRINTS" id="PR00014">
    <property type="entry name" value="FNTYPEIII"/>
</dbReference>
<feature type="compositionally biased region" description="Basic and acidic residues" evidence="8">
    <location>
        <begin position="325"/>
        <end position="365"/>
    </location>
</feature>
<dbReference type="Proteomes" id="UP000678393">
    <property type="component" value="Unassembled WGS sequence"/>
</dbReference>
<comment type="caution">
    <text evidence="11">The sequence shown here is derived from an EMBL/GenBank/DDBJ whole genome shotgun (WGS) entry which is preliminary data.</text>
</comment>
<evidence type="ECO:0000256" key="4">
    <source>
        <dbReference type="ARBA" id="ARBA00022840"/>
    </source>
</evidence>
<dbReference type="InterPro" id="IPR013783">
    <property type="entry name" value="Ig-like_fold"/>
</dbReference>
<dbReference type="GO" id="GO:0005005">
    <property type="term" value="F:transmembrane-ephrin receptor activity"/>
    <property type="evidence" value="ECO:0007669"/>
    <property type="project" value="TreeGrafter"/>
</dbReference>
<feature type="domain" description="Fibronectin type-III" evidence="10">
    <location>
        <begin position="105"/>
        <end position="217"/>
    </location>
</feature>
<dbReference type="GO" id="GO:0030425">
    <property type="term" value="C:dendrite"/>
    <property type="evidence" value="ECO:0007669"/>
    <property type="project" value="TreeGrafter"/>
</dbReference>
<keyword evidence="6 9" id="KW-0472">Membrane</keyword>
<dbReference type="PANTHER" id="PTHR46877">
    <property type="entry name" value="EPH RECEPTOR A5"/>
    <property type="match status" value="1"/>
</dbReference>
<evidence type="ECO:0000313" key="12">
    <source>
        <dbReference type="Proteomes" id="UP000678393"/>
    </source>
</evidence>
<dbReference type="PANTHER" id="PTHR46877:SF14">
    <property type="entry name" value="RECEPTOR PROTEIN-TYROSINE KINASE"/>
    <property type="match status" value="1"/>
</dbReference>
<name>A0A8S3YQ33_9EUPU</name>
<dbReference type="SUPFAM" id="SSF49265">
    <property type="entry name" value="Fibronectin type III"/>
    <property type="match status" value="1"/>
</dbReference>
<dbReference type="GO" id="GO:0007411">
    <property type="term" value="P:axon guidance"/>
    <property type="evidence" value="ECO:0007669"/>
    <property type="project" value="TreeGrafter"/>
</dbReference>
<dbReference type="InterPro" id="IPR003961">
    <property type="entry name" value="FN3_dom"/>
</dbReference>
<keyword evidence="5 9" id="KW-1133">Transmembrane helix</keyword>
<dbReference type="EMBL" id="CAJHNH020000424">
    <property type="protein sequence ID" value="CAG5117565.1"/>
    <property type="molecule type" value="Genomic_DNA"/>
</dbReference>
<keyword evidence="2 9" id="KW-0812">Transmembrane</keyword>
<dbReference type="InterPro" id="IPR050449">
    <property type="entry name" value="Ephrin_rcpt_TKs"/>
</dbReference>
<evidence type="ECO:0000256" key="7">
    <source>
        <dbReference type="ARBA" id="ARBA00023170"/>
    </source>
</evidence>
<feature type="compositionally biased region" description="Acidic residues" evidence="8">
    <location>
        <begin position="366"/>
        <end position="375"/>
    </location>
</feature>
<evidence type="ECO:0000256" key="2">
    <source>
        <dbReference type="ARBA" id="ARBA00022692"/>
    </source>
</evidence>
<protein>
    <recommendedName>
        <fullName evidence="10">Fibronectin type-III domain-containing protein</fullName>
    </recommendedName>
</protein>
<evidence type="ECO:0000259" key="10">
    <source>
        <dbReference type="PROSITE" id="PS50853"/>
    </source>
</evidence>
<dbReference type="CDD" id="cd00063">
    <property type="entry name" value="FN3"/>
    <property type="match status" value="2"/>
</dbReference>
<evidence type="ECO:0000256" key="1">
    <source>
        <dbReference type="ARBA" id="ARBA00004167"/>
    </source>
</evidence>
<dbReference type="SMART" id="SM00060">
    <property type="entry name" value="FN3"/>
    <property type="match status" value="2"/>
</dbReference>
<keyword evidence="3" id="KW-0547">Nucleotide-binding</keyword>
<reference evidence="11" key="1">
    <citation type="submission" date="2021-04" db="EMBL/GenBank/DDBJ databases">
        <authorList>
            <consortium name="Molecular Ecology Group"/>
        </authorList>
    </citation>
    <scope>NUCLEOTIDE SEQUENCE</scope>
</reference>
<evidence type="ECO:0000256" key="9">
    <source>
        <dbReference type="SAM" id="Phobius"/>
    </source>
</evidence>
<feature type="transmembrane region" description="Helical" evidence="9">
    <location>
        <begin position="286"/>
        <end position="308"/>
    </location>
</feature>
<feature type="compositionally biased region" description="Basic and acidic residues" evidence="8">
    <location>
        <begin position="415"/>
        <end position="424"/>
    </location>
</feature>
<feature type="compositionally biased region" description="Basic and acidic residues" evidence="8">
    <location>
        <begin position="252"/>
        <end position="263"/>
    </location>
</feature>
<keyword evidence="4" id="KW-0067">ATP-binding</keyword>
<evidence type="ECO:0000313" key="11">
    <source>
        <dbReference type="EMBL" id="CAG5117565.1"/>
    </source>
</evidence>